<gene>
    <name evidence="2" type="ORF">SAMN04488508_10625</name>
</gene>
<dbReference type="NCBIfam" id="NF033710">
    <property type="entry name" value="T9SS_OM_PorV"/>
    <property type="match status" value="1"/>
</dbReference>
<dbReference type="InterPro" id="IPR047799">
    <property type="entry name" value="T9SS_OM_PorV"/>
</dbReference>
<protein>
    <submittedName>
        <fullName evidence="2">Long-chain fatty acid transport protein</fullName>
    </submittedName>
</protein>
<sequence length="391" mass="43340">MSNSIFAGMKKTIILGLASLLFSNLTIKAQENRAITTATPFLLIAADARAAGLADQGVATSPDAFSQQWNPAKYAFAKTKQGVGVNYTPYLSNLVNDIFLGNLNYYNRINERSAVAASFRYFSLGDIEFRQTADGAANTQRPNEFTLDVSYALKLSDHFSMAVAGRYLRSDLRLQTENADDASAAGSFGVDVAGFFRSEEIAFNSFNGRWRAGFNISNIGPKIRYDDAGQENFIPTNFRVGGAFDFIFNEDNRITPTLEFSKLLVPSPQDFDGDGDIDAEDNREYQDISAFGAIFSSWGDADGGFSEELKEITWALGAEYMYRDVFAFRAGYFNESEEKGARQFLSLGTGFRYNVVNLDVSYLFSTSSVRSPLEGTLRFGLTFNFGDEYYD</sequence>
<dbReference type="EMBL" id="FQYP01000006">
    <property type="protein sequence ID" value="SHJ16206.1"/>
    <property type="molecule type" value="Genomic_DNA"/>
</dbReference>
<reference evidence="3" key="1">
    <citation type="submission" date="2016-11" db="EMBL/GenBank/DDBJ databases">
        <authorList>
            <person name="Varghese N."/>
            <person name="Submissions S."/>
        </authorList>
    </citation>
    <scope>NUCLEOTIDE SEQUENCE [LARGE SCALE GENOMIC DNA]</scope>
    <source>
        <strain evidence="3">DSM 22623</strain>
    </source>
</reference>
<organism evidence="2 3">
    <name type="scientific">Aquimarina spongiae</name>
    <dbReference type="NCBI Taxonomy" id="570521"/>
    <lineage>
        <taxon>Bacteria</taxon>
        <taxon>Pseudomonadati</taxon>
        <taxon>Bacteroidota</taxon>
        <taxon>Flavobacteriia</taxon>
        <taxon>Flavobacteriales</taxon>
        <taxon>Flavobacteriaceae</taxon>
        <taxon>Aquimarina</taxon>
    </lineage>
</organism>
<dbReference type="Pfam" id="PF19572">
    <property type="entry name" value="PorV"/>
    <property type="match status" value="1"/>
</dbReference>
<proteinExistence type="predicted"/>
<evidence type="ECO:0000259" key="1">
    <source>
        <dbReference type="Pfam" id="PF19572"/>
    </source>
</evidence>
<dbReference type="InterPro" id="IPR045741">
    <property type="entry name" value="PorV"/>
</dbReference>
<dbReference type="STRING" id="570521.SAMN04488508_10625"/>
<name>A0A1M6H239_9FLAO</name>
<keyword evidence="3" id="KW-1185">Reference proteome</keyword>
<dbReference type="Gene3D" id="2.40.160.60">
    <property type="entry name" value="Outer membrane protein transport protein (OMPP1/FadL/TodX)"/>
    <property type="match status" value="2"/>
</dbReference>
<accession>A0A1M6H239</accession>
<evidence type="ECO:0000313" key="2">
    <source>
        <dbReference type="EMBL" id="SHJ16206.1"/>
    </source>
</evidence>
<dbReference type="AlphaFoldDB" id="A0A1M6H239"/>
<dbReference type="NCBIfam" id="NF033709">
    <property type="entry name" value="PorV_fam"/>
    <property type="match status" value="1"/>
</dbReference>
<feature type="domain" description="Type IX secretion system protein PorV" evidence="1">
    <location>
        <begin position="28"/>
        <end position="270"/>
    </location>
</feature>
<dbReference type="Proteomes" id="UP000184432">
    <property type="component" value="Unassembled WGS sequence"/>
</dbReference>
<evidence type="ECO:0000313" key="3">
    <source>
        <dbReference type="Proteomes" id="UP000184432"/>
    </source>
</evidence>